<evidence type="ECO:0000313" key="1">
    <source>
        <dbReference type="EMBL" id="MFG3192685.1"/>
    </source>
</evidence>
<dbReference type="RefSeq" id="WP_189852170.1">
    <property type="nucleotide sequence ID" value="NZ_BMVV01000022.1"/>
</dbReference>
<sequence length="53" mass="5412">MLDPDGPSGKGVRARLRELIEDAEAEIGPADAAAVEAKRALLRRGAAKAADAA</sequence>
<evidence type="ECO:0000313" key="2">
    <source>
        <dbReference type="Proteomes" id="UP001604282"/>
    </source>
</evidence>
<keyword evidence="2" id="KW-1185">Reference proteome</keyword>
<gene>
    <name evidence="1" type="ORF">ACGFYS_27530</name>
</gene>
<dbReference type="Proteomes" id="UP001604282">
    <property type="component" value="Unassembled WGS sequence"/>
</dbReference>
<name>A0ABW7BYU3_9ACTN</name>
<organism evidence="1 2">
    <name type="scientific">Streptomyces omiyaensis</name>
    <dbReference type="NCBI Taxonomy" id="68247"/>
    <lineage>
        <taxon>Bacteria</taxon>
        <taxon>Bacillati</taxon>
        <taxon>Actinomycetota</taxon>
        <taxon>Actinomycetes</taxon>
        <taxon>Kitasatosporales</taxon>
        <taxon>Streptomycetaceae</taxon>
        <taxon>Streptomyces</taxon>
    </lineage>
</organism>
<dbReference type="EMBL" id="JBICZW010000022">
    <property type="protein sequence ID" value="MFG3192685.1"/>
    <property type="molecule type" value="Genomic_DNA"/>
</dbReference>
<reference evidence="1 2" key="1">
    <citation type="submission" date="2024-10" db="EMBL/GenBank/DDBJ databases">
        <title>The Natural Products Discovery Center: Release of the First 8490 Sequenced Strains for Exploring Actinobacteria Biosynthetic Diversity.</title>
        <authorList>
            <person name="Kalkreuter E."/>
            <person name="Kautsar S.A."/>
            <person name="Yang D."/>
            <person name="Bader C.D."/>
            <person name="Teijaro C.N."/>
            <person name="Fluegel L."/>
            <person name="Davis C.M."/>
            <person name="Simpson J.R."/>
            <person name="Lauterbach L."/>
            <person name="Steele A.D."/>
            <person name="Gui C."/>
            <person name="Meng S."/>
            <person name="Li G."/>
            <person name="Viehrig K."/>
            <person name="Ye F."/>
            <person name="Su P."/>
            <person name="Kiefer A.F."/>
            <person name="Nichols A."/>
            <person name="Cepeda A.J."/>
            <person name="Yan W."/>
            <person name="Fan B."/>
            <person name="Jiang Y."/>
            <person name="Adhikari A."/>
            <person name="Zheng C.-J."/>
            <person name="Schuster L."/>
            <person name="Cowan T.M."/>
            <person name="Smanski M.J."/>
            <person name="Chevrette M.G."/>
            <person name="De Carvalho L.P.S."/>
            <person name="Shen B."/>
        </authorList>
    </citation>
    <scope>NUCLEOTIDE SEQUENCE [LARGE SCALE GENOMIC DNA]</scope>
    <source>
        <strain evidence="1 2">NPDC048229</strain>
    </source>
</reference>
<protein>
    <submittedName>
        <fullName evidence="1">Uncharacterized protein</fullName>
    </submittedName>
</protein>
<accession>A0ABW7BYU3</accession>
<proteinExistence type="predicted"/>
<comment type="caution">
    <text evidence="1">The sequence shown here is derived from an EMBL/GenBank/DDBJ whole genome shotgun (WGS) entry which is preliminary data.</text>
</comment>